<feature type="non-terminal residue" evidence="2">
    <location>
        <position position="139"/>
    </location>
</feature>
<dbReference type="Proteomes" id="UP001177023">
    <property type="component" value="Unassembled WGS sequence"/>
</dbReference>
<keyword evidence="1" id="KW-0732">Signal</keyword>
<evidence type="ECO:0000256" key="1">
    <source>
        <dbReference type="SAM" id="SignalP"/>
    </source>
</evidence>
<accession>A0AA36CND5</accession>
<proteinExistence type="predicted"/>
<sequence length="139" mass="15052">MLGLILALALFAVPGLVGAACTKSLCEGCPIPKAFPYPGDCTGKITEVSGYWVGNCTFPPDDWMRMLTPSGECVQTCMSGHLPVVIKDAKGKDYVGAEVYCVHQKLYYKIRGDPRYPDGDELIPFDEDDTVICLAVAKV</sequence>
<evidence type="ECO:0000313" key="2">
    <source>
        <dbReference type="EMBL" id="CAJ0571162.1"/>
    </source>
</evidence>
<dbReference type="EMBL" id="CATQJA010002543">
    <property type="protein sequence ID" value="CAJ0571162.1"/>
    <property type="molecule type" value="Genomic_DNA"/>
</dbReference>
<organism evidence="2 3">
    <name type="scientific">Mesorhabditis spiculigera</name>
    <dbReference type="NCBI Taxonomy" id="96644"/>
    <lineage>
        <taxon>Eukaryota</taxon>
        <taxon>Metazoa</taxon>
        <taxon>Ecdysozoa</taxon>
        <taxon>Nematoda</taxon>
        <taxon>Chromadorea</taxon>
        <taxon>Rhabditida</taxon>
        <taxon>Rhabditina</taxon>
        <taxon>Rhabditomorpha</taxon>
        <taxon>Rhabditoidea</taxon>
        <taxon>Rhabditidae</taxon>
        <taxon>Mesorhabditinae</taxon>
        <taxon>Mesorhabditis</taxon>
    </lineage>
</organism>
<protein>
    <submittedName>
        <fullName evidence="2">Uncharacterized protein</fullName>
    </submittedName>
</protein>
<feature type="chain" id="PRO_5041394822" evidence="1">
    <location>
        <begin position="20"/>
        <end position="139"/>
    </location>
</feature>
<keyword evidence="3" id="KW-1185">Reference proteome</keyword>
<evidence type="ECO:0000313" key="3">
    <source>
        <dbReference type="Proteomes" id="UP001177023"/>
    </source>
</evidence>
<name>A0AA36CND5_9BILA</name>
<dbReference type="AlphaFoldDB" id="A0AA36CND5"/>
<feature type="signal peptide" evidence="1">
    <location>
        <begin position="1"/>
        <end position="19"/>
    </location>
</feature>
<comment type="caution">
    <text evidence="2">The sequence shown here is derived from an EMBL/GenBank/DDBJ whole genome shotgun (WGS) entry which is preliminary data.</text>
</comment>
<reference evidence="2" key="1">
    <citation type="submission" date="2023-06" db="EMBL/GenBank/DDBJ databases">
        <authorList>
            <person name="Delattre M."/>
        </authorList>
    </citation>
    <scope>NUCLEOTIDE SEQUENCE</scope>
    <source>
        <strain evidence="2">AF72</strain>
    </source>
</reference>
<gene>
    <name evidence="2" type="ORF">MSPICULIGERA_LOCUS9585</name>
</gene>